<accession>A0AAV9S3F8</accession>
<reference evidence="1 2" key="1">
    <citation type="submission" date="2021-06" db="EMBL/GenBank/DDBJ databases">
        <authorList>
            <person name="Palmer J.M."/>
        </authorList>
    </citation>
    <scope>NUCLEOTIDE SEQUENCE [LARGE SCALE GENOMIC DNA]</scope>
    <source>
        <strain evidence="1 2">MEX-2019</strain>
        <tissue evidence="1">Muscle</tissue>
    </source>
</reference>
<dbReference type="Proteomes" id="UP001311232">
    <property type="component" value="Unassembled WGS sequence"/>
</dbReference>
<protein>
    <submittedName>
        <fullName evidence="1">Uncharacterized protein</fullName>
    </submittedName>
</protein>
<organism evidence="1 2">
    <name type="scientific">Crenichthys baileyi</name>
    <name type="common">White River springfish</name>
    <dbReference type="NCBI Taxonomy" id="28760"/>
    <lineage>
        <taxon>Eukaryota</taxon>
        <taxon>Metazoa</taxon>
        <taxon>Chordata</taxon>
        <taxon>Craniata</taxon>
        <taxon>Vertebrata</taxon>
        <taxon>Euteleostomi</taxon>
        <taxon>Actinopterygii</taxon>
        <taxon>Neopterygii</taxon>
        <taxon>Teleostei</taxon>
        <taxon>Neoteleostei</taxon>
        <taxon>Acanthomorphata</taxon>
        <taxon>Ovalentaria</taxon>
        <taxon>Atherinomorphae</taxon>
        <taxon>Cyprinodontiformes</taxon>
        <taxon>Goodeidae</taxon>
        <taxon>Crenichthys</taxon>
    </lineage>
</organism>
<dbReference type="EMBL" id="JAHHUM010000922">
    <property type="protein sequence ID" value="KAK5615861.1"/>
    <property type="molecule type" value="Genomic_DNA"/>
</dbReference>
<comment type="caution">
    <text evidence="1">The sequence shown here is derived from an EMBL/GenBank/DDBJ whole genome shotgun (WGS) entry which is preliminary data.</text>
</comment>
<sequence length="135" mass="14663">MHGENMQTPCRKTPEPRTILLQGNSATNCATVQPLLQELKLNCMHGESHRKDSWISSSVSFLCLCSVLANPSRSWQMAAHTEPGSAGGFFLLKGRFFLSTVATCMLSMRDCCKVNASDCPLFLHAHPGGVNAASH</sequence>
<proteinExistence type="predicted"/>
<gene>
    <name evidence="1" type="ORF">CRENBAI_021099</name>
</gene>
<evidence type="ECO:0000313" key="2">
    <source>
        <dbReference type="Proteomes" id="UP001311232"/>
    </source>
</evidence>
<keyword evidence="2" id="KW-1185">Reference proteome</keyword>
<name>A0AAV9S3F8_9TELE</name>
<evidence type="ECO:0000313" key="1">
    <source>
        <dbReference type="EMBL" id="KAK5615861.1"/>
    </source>
</evidence>
<dbReference type="AlphaFoldDB" id="A0AAV9S3F8"/>